<dbReference type="PROSITE" id="PS51379">
    <property type="entry name" value="4FE4S_FER_2"/>
    <property type="match status" value="6"/>
</dbReference>
<dbReference type="OrthoDB" id="9810688at2"/>
<feature type="transmembrane region" description="Helical" evidence="7">
    <location>
        <begin position="172"/>
        <end position="193"/>
    </location>
</feature>
<keyword evidence="7" id="KW-0472">Membrane</keyword>
<evidence type="ECO:0000256" key="4">
    <source>
        <dbReference type="ARBA" id="ARBA00022982"/>
    </source>
</evidence>
<dbReference type="GO" id="GO:0046872">
    <property type="term" value="F:metal ion binding"/>
    <property type="evidence" value="ECO:0007669"/>
    <property type="project" value="UniProtKB-KW"/>
</dbReference>
<protein>
    <submittedName>
        <fullName evidence="9">Ferredoxin</fullName>
    </submittedName>
</protein>
<dbReference type="Proteomes" id="UP000186351">
    <property type="component" value="Chromosome"/>
</dbReference>
<proteinExistence type="predicted"/>
<dbReference type="Pfam" id="PF12838">
    <property type="entry name" value="Fer4_7"/>
    <property type="match status" value="1"/>
</dbReference>
<evidence type="ECO:0000256" key="6">
    <source>
        <dbReference type="ARBA" id="ARBA00023014"/>
    </source>
</evidence>
<dbReference type="GO" id="GO:0005886">
    <property type="term" value="C:plasma membrane"/>
    <property type="evidence" value="ECO:0007669"/>
    <property type="project" value="TreeGrafter"/>
</dbReference>
<evidence type="ECO:0000256" key="1">
    <source>
        <dbReference type="ARBA" id="ARBA00022448"/>
    </source>
</evidence>
<dbReference type="Pfam" id="PF13183">
    <property type="entry name" value="Fer4_8"/>
    <property type="match status" value="1"/>
</dbReference>
<feature type="domain" description="4Fe-4S ferredoxin-type" evidence="8">
    <location>
        <begin position="416"/>
        <end position="451"/>
    </location>
</feature>
<dbReference type="PANTHER" id="PTHR30176:SF3">
    <property type="entry name" value="FERREDOXIN-TYPE PROTEIN NAPH"/>
    <property type="match status" value="1"/>
</dbReference>
<keyword evidence="4" id="KW-0249">Electron transport</keyword>
<dbReference type="InterPro" id="IPR017900">
    <property type="entry name" value="4Fe4S_Fe_S_CS"/>
</dbReference>
<keyword evidence="7" id="KW-1133">Transmembrane helix</keyword>
<feature type="transmembrane region" description="Helical" evidence="7">
    <location>
        <begin position="104"/>
        <end position="129"/>
    </location>
</feature>
<dbReference type="RefSeq" id="WP_068960758.1">
    <property type="nucleotide sequence ID" value="NZ_CANOQY010000024.1"/>
</dbReference>
<evidence type="ECO:0000256" key="7">
    <source>
        <dbReference type="SAM" id="Phobius"/>
    </source>
</evidence>
<dbReference type="KEGG" id="pary:A4V02_06665"/>
<evidence type="ECO:0000256" key="5">
    <source>
        <dbReference type="ARBA" id="ARBA00023004"/>
    </source>
</evidence>
<dbReference type="InterPro" id="IPR051684">
    <property type="entry name" value="Electron_Trans/Redox"/>
</dbReference>
<sequence>MLAKYLKTIRILLAVVVFTAMALLFLDVTGIAATYWGFLAKWQFVPAILSLNIIVIIGLVAATLLFGRIYCSVLCPLGIMQDGIACIRQIIRPRRRYSYSTPLTWLRIAMLVIFLSLIILGMASIAAFIEPYSEFGRIMSSIFKPLYVAANNIIAANEPADSYMFYHVDYTVAIPVVIVASITLLTVGTLAWYGGRTYCNTICPVGTILGYLSRFSWMRPMIDHSKCIGCGACSRKCKASCIDAKKGEIDYTRCVACMNCLDSCSKKAIVYAPRTLHPTHEYAATSEPDSKRRDFLTAGLILAGTVAIKAQEKSVDGGLAPIAADKLKPSRRVRITPPGSISHKNFTTRCTACQLCITNCPNGVLRPSTDMTHFMQPEISYEHGYCRPECNVCSNVCPAGAIIPIQKEERTAIQTGHAVWLSERCIAATEGVHCGNCARHCPTGAIAMIPVDADAPNGVKIPAIDTERCVGCGACENLCPVRPFSAIYVEGHEVHRNI</sequence>
<dbReference type="GeneID" id="65536534"/>
<dbReference type="AlphaFoldDB" id="A0A1B1S9F4"/>
<dbReference type="Gene3D" id="3.30.70.20">
    <property type="match status" value="3"/>
</dbReference>
<gene>
    <name evidence="9" type="ORF">A4V02_06665</name>
</gene>
<reference evidence="10" key="1">
    <citation type="submission" date="2016-04" db="EMBL/GenBank/DDBJ databases">
        <title>Complete Genome Sequences of Twelve Strains of a Stable Defined Moderately Diverse Mouse Microbiota 2 (sDMDMm2).</title>
        <authorList>
            <person name="Uchimura Y."/>
            <person name="Wyss M."/>
            <person name="Brugiroux S."/>
            <person name="Limenitakis J.P."/>
            <person name="Stecher B."/>
            <person name="McCoy K.D."/>
            <person name="Macpherson A.J."/>
        </authorList>
    </citation>
    <scope>NUCLEOTIDE SEQUENCE [LARGE SCALE GENOMIC DNA]</scope>
    <source>
        <strain evidence="10">YL27</strain>
    </source>
</reference>
<dbReference type="Pfam" id="PF12801">
    <property type="entry name" value="Fer4_5"/>
    <property type="match status" value="2"/>
</dbReference>
<feature type="domain" description="4Fe-4S ferredoxin-type" evidence="8">
    <location>
        <begin position="339"/>
        <end position="370"/>
    </location>
</feature>
<feature type="transmembrane region" description="Helical" evidence="7">
    <location>
        <begin position="44"/>
        <end position="66"/>
    </location>
</feature>
<keyword evidence="5" id="KW-0408">Iron</keyword>
<evidence type="ECO:0000313" key="10">
    <source>
        <dbReference type="Proteomes" id="UP000186351"/>
    </source>
</evidence>
<accession>A0A1B1S9F4</accession>
<feature type="transmembrane region" description="Helical" evidence="7">
    <location>
        <begin position="12"/>
        <end position="38"/>
    </location>
</feature>
<organism evidence="9 10">
    <name type="scientific">Muribaculum intestinale</name>
    <dbReference type="NCBI Taxonomy" id="1796646"/>
    <lineage>
        <taxon>Bacteria</taxon>
        <taxon>Pseudomonadati</taxon>
        <taxon>Bacteroidota</taxon>
        <taxon>Bacteroidia</taxon>
        <taxon>Bacteroidales</taxon>
        <taxon>Muribaculaceae</taxon>
        <taxon>Muribaculum</taxon>
    </lineage>
</organism>
<feature type="domain" description="4Fe-4S ferredoxin-type" evidence="8">
    <location>
        <begin position="218"/>
        <end position="247"/>
    </location>
</feature>
<keyword evidence="1" id="KW-0813">Transport</keyword>
<name>A0A1B1S9F4_9BACT</name>
<keyword evidence="2" id="KW-0004">4Fe-4S</keyword>
<feature type="domain" description="4Fe-4S ferredoxin-type" evidence="8">
    <location>
        <begin position="248"/>
        <end position="274"/>
    </location>
</feature>
<keyword evidence="6" id="KW-0411">Iron-sulfur</keyword>
<dbReference type="GO" id="GO:0051539">
    <property type="term" value="F:4 iron, 4 sulfur cluster binding"/>
    <property type="evidence" value="ECO:0007669"/>
    <property type="project" value="UniProtKB-KW"/>
</dbReference>
<evidence type="ECO:0000256" key="2">
    <source>
        <dbReference type="ARBA" id="ARBA00022485"/>
    </source>
</evidence>
<dbReference type="SUPFAM" id="SSF54862">
    <property type="entry name" value="4Fe-4S ferredoxins"/>
    <property type="match status" value="2"/>
</dbReference>
<evidence type="ECO:0000259" key="8">
    <source>
        <dbReference type="PROSITE" id="PS51379"/>
    </source>
</evidence>
<dbReference type="PANTHER" id="PTHR30176">
    <property type="entry name" value="FERREDOXIN-TYPE PROTEIN NAPH"/>
    <property type="match status" value="1"/>
</dbReference>
<keyword evidence="3" id="KW-0479">Metal-binding</keyword>
<keyword evidence="10" id="KW-1185">Reference proteome</keyword>
<evidence type="ECO:0000313" key="9">
    <source>
        <dbReference type="EMBL" id="ANU63432.1"/>
    </source>
</evidence>
<dbReference type="InterPro" id="IPR017896">
    <property type="entry name" value="4Fe4S_Fe-S-bd"/>
</dbReference>
<keyword evidence="7" id="KW-0812">Transmembrane</keyword>
<dbReference type="STRING" id="1796646.A4V02_06665"/>
<evidence type="ECO:0000256" key="3">
    <source>
        <dbReference type="ARBA" id="ARBA00022723"/>
    </source>
</evidence>
<feature type="domain" description="4Fe-4S ferredoxin-type" evidence="8">
    <location>
        <begin position="460"/>
        <end position="492"/>
    </location>
</feature>
<dbReference type="CDD" id="cd16373">
    <property type="entry name" value="DMSOR_beta_like"/>
    <property type="match status" value="1"/>
</dbReference>
<dbReference type="PROSITE" id="PS00198">
    <property type="entry name" value="4FE4S_FER_1"/>
    <property type="match status" value="2"/>
</dbReference>
<dbReference type="EMBL" id="CP015402">
    <property type="protein sequence ID" value="ANU63432.1"/>
    <property type="molecule type" value="Genomic_DNA"/>
</dbReference>
<feature type="domain" description="4Fe-4S ferredoxin-type" evidence="8">
    <location>
        <begin position="375"/>
        <end position="407"/>
    </location>
</feature>
<accession>A0A1Z2XJ89</accession>